<dbReference type="InterPro" id="IPR001339">
    <property type="entry name" value="mRNA_cap_enzyme_adenylation"/>
</dbReference>
<proteinExistence type="predicted"/>
<feature type="domain" description="C3H1-type" evidence="3">
    <location>
        <begin position="426"/>
        <end position="454"/>
    </location>
</feature>
<accession>A0A1V9Z3Z0</accession>
<comment type="caution">
    <text evidence="4">The sequence shown here is derived from an EMBL/GenBank/DDBJ whole genome shotgun (WGS) entry which is preliminary data.</text>
</comment>
<dbReference type="EMBL" id="JNBR01000446">
    <property type="protein sequence ID" value="OQR92709.1"/>
    <property type="molecule type" value="Genomic_DNA"/>
</dbReference>
<feature type="zinc finger region" description="C3H1-type" evidence="2">
    <location>
        <begin position="426"/>
        <end position="454"/>
    </location>
</feature>
<dbReference type="SUPFAM" id="SSF56091">
    <property type="entry name" value="DNA ligase/mRNA capping enzyme, catalytic domain"/>
    <property type="match status" value="1"/>
</dbReference>
<evidence type="ECO:0000256" key="1">
    <source>
        <dbReference type="ARBA" id="ARBA00044624"/>
    </source>
</evidence>
<reference evidence="4 5" key="1">
    <citation type="journal article" date="2014" name="Genome Biol. Evol.">
        <title>The secreted proteins of Achlya hypogyna and Thraustotheca clavata identify the ancestral oomycete secretome and reveal gene acquisitions by horizontal gene transfer.</title>
        <authorList>
            <person name="Misner I."/>
            <person name="Blouin N."/>
            <person name="Leonard G."/>
            <person name="Richards T.A."/>
            <person name="Lane C.E."/>
        </authorList>
    </citation>
    <scope>NUCLEOTIDE SEQUENCE [LARGE SCALE GENOMIC DNA]</scope>
    <source>
        <strain evidence="4 5">ATCC 48635</strain>
    </source>
</reference>
<dbReference type="Proteomes" id="UP000243579">
    <property type="component" value="Unassembled WGS sequence"/>
</dbReference>
<dbReference type="PROSITE" id="PS50103">
    <property type="entry name" value="ZF_C3H1"/>
    <property type="match status" value="1"/>
</dbReference>
<keyword evidence="2" id="KW-0863">Zinc-finger</keyword>
<keyword evidence="2" id="KW-0479">Metal-binding</keyword>
<dbReference type="GO" id="GO:0004484">
    <property type="term" value="F:mRNA guanylyltransferase activity"/>
    <property type="evidence" value="ECO:0007669"/>
    <property type="project" value="UniProtKB-EC"/>
</dbReference>
<evidence type="ECO:0000256" key="2">
    <source>
        <dbReference type="PROSITE-ProRule" id="PRU00723"/>
    </source>
</evidence>
<name>A0A1V9Z3Z0_ACHHY</name>
<evidence type="ECO:0000313" key="5">
    <source>
        <dbReference type="Proteomes" id="UP000243579"/>
    </source>
</evidence>
<dbReference type="AlphaFoldDB" id="A0A1V9Z3Z0"/>
<sequence length="620" mass="68545">MSTPPAPGPVTPEDVGTLLNPQQRNAVQDRVNALLGWSSKEIAPMAIAIPMLRSNRKQIMELGYLVGSQWTGIRYLALLVAGRCYLISHNYEIREAWLFAPLRQQDRQTTAENETNQHMWTVLDGTLVMHQDKLSYLITDILAMNGTAVMTHKLEERLKTIQNSVIGPLTKIPIPKGHPPSQFALIFPPNRPLAKMTSSIRHLTPTPTNTVVQHAGLVFLPQALPYTPGYGKGLFSWTYPVLATAYFQLGVEWRGMPKKPVFKLNVWEKGMSVFYDWISFPPDCYEHFRNDKKASLRIIECAYDHETWTFIPSEDKSSDAGHTAFQSVERGVGWRKGGWKLLRVRKDVGRPYDRAHLTQLEKSLNDNIRGDEIEAFFTANAANPMASPEVAPAKFASWLISRVGRQVEEAYADLPLQARLSGFVATQGQGVCYDFQNKGICQRGTKCHFSHCACHNVCSCTAASHTYGQRPDFRRNDYDAPPETNADGSIKPEDVIAMDGVAPPIVVKPEPDAVVAAEISSVAVPTTAAPAAAVPEKKITTIASTLVRGKVNASSVYAPLVDFEKDTIAAKRALLSATGNRRIWSSLGLEETAGKKASKKKMKVGWIVSSSGDVAYVRDK</sequence>
<keyword evidence="2" id="KW-0862">Zinc</keyword>
<dbReference type="InterPro" id="IPR000571">
    <property type="entry name" value="Znf_CCCH"/>
</dbReference>
<organism evidence="4 5">
    <name type="scientific">Achlya hypogyna</name>
    <name type="common">Oomycete</name>
    <name type="synonym">Protoachlya hypogyna</name>
    <dbReference type="NCBI Taxonomy" id="1202772"/>
    <lineage>
        <taxon>Eukaryota</taxon>
        <taxon>Sar</taxon>
        <taxon>Stramenopiles</taxon>
        <taxon>Oomycota</taxon>
        <taxon>Saprolegniomycetes</taxon>
        <taxon>Saprolegniales</taxon>
        <taxon>Achlyaceae</taxon>
        <taxon>Achlya</taxon>
    </lineage>
</organism>
<dbReference type="GO" id="GO:0005524">
    <property type="term" value="F:ATP binding"/>
    <property type="evidence" value="ECO:0007669"/>
    <property type="project" value="InterPro"/>
</dbReference>
<dbReference type="Gene3D" id="2.40.50.140">
    <property type="entry name" value="Nucleic acid-binding proteins"/>
    <property type="match status" value="1"/>
</dbReference>
<dbReference type="InterPro" id="IPR012340">
    <property type="entry name" value="NA-bd_OB-fold"/>
</dbReference>
<dbReference type="GO" id="GO:0008270">
    <property type="term" value="F:zinc ion binding"/>
    <property type="evidence" value="ECO:0007669"/>
    <property type="project" value="UniProtKB-KW"/>
</dbReference>
<dbReference type="InterPro" id="IPR051029">
    <property type="entry name" value="mRNA_Capping_Enz/RNA_Phosphat"/>
</dbReference>
<protein>
    <recommendedName>
        <fullName evidence="3">C3H1-type domain-containing protein</fullName>
    </recommendedName>
</protein>
<evidence type="ECO:0000259" key="3">
    <source>
        <dbReference type="PROSITE" id="PS50103"/>
    </source>
</evidence>
<dbReference type="GO" id="GO:0006370">
    <property type="term" value="P:7-methylguanosine mRNA capping"/>
    <property type="evidence" value="ECO:0007669"/>
    <property type="project" value="InterPro"/>
</dbReference>
<keyword evidence="5" id="KW-1185">Reference proteome</keyword>
<dbReference type="Gene3D" id="3.30.470.30">
    <property type="entry name" value="DNA ligase/mRNA capping enzyme"/>
    <property type="match status" value="1"/>
</dbReference>
<comment type="catalytic activity">
    <reaction evidence="1">
        <text>a 5'-end diphospho-ribonucleoside in mRNA + GTP + H(+) = a 5'-end (5'-triphosphoguanosine)-ribonucleoside in mRNA + diphosphate</text>
        <dbReference type="Rhea" id="RHEA:67012"/>
        <dbReference type="Rhea" id="RHEA-COMP:17165"/>
        <dbReference type="Rhea" id="RHEA-COMP:17166"/>
        <dbReference type="ChEBI" id="CHEBI:15378"/>
        <dbReference type="ChEBI" id="CHEBI:33019"/>
        <dbReference type="ChEBI" id="CHEBI:37565"/>
        <dbReference type="ChEBI" id="CHEBI:167616"/>
        <dbReference type="ChEBI" id="CHEBI:167617"/>
        <dbReference type="EC" id="2.7.7.50"/>
    </reaction>
    <physiologicalReaction direction="left-to-right" evidence="1">
        <dbReference type="Rhea" id="RHEA:67013"/>
    </physiologicalReaction>
</comment>
<evidence type="ECO:0000313" key="4">
    <source>
        <dbReference type="EMBL" id="OQR92709.1"/>
    </source>
</evidence>
<dbReference type="OrthoDB" id="200924at2759"/>
<dbReference type="STRING" id="1202772.A0A1V9Z3Z0"/>
<dbReference type="PANTHER" id="PTHR10367">
    <property type="entry name" value="MRNA-CAPPING ENZYME"/>
    <property type="match status" value="1"/>
</dbReference>
<dbReference type="PANTHER" id="PTHR10367:SF17">
    <property type="entry name" value="MRNA-CAPPING ENZYME"/>
    <property type="match status" value="1"/>
</dbReference>
<gene>
    <name evidence="4" type="ORF">ACHHYP_03334</name>
</gene>
<dbReference type="Pfam" id="PF01331">
    <property type="entry name" value="mRNA_cap_enzyme"/>
    <property type="match status" value="1"/>
</dbReference>